<reference evidence="2" key="1">
    <citation type="submission" date="2022-11" db="UniProtKB">
        <authorList>
            <consortium name="WormBaseParasite"/>
        </authorList>
    </citation>
    <scope>IDENTIFICATION</scope>
</reference>
<sequence length="383" mass="43221">MAQMNYILCFLLSILLFFTTKTIYAIPITQAYPGVFSPDPQIDVSSADIHGVIGYAINPFPANESDRNHYDSRKGKTIKYLIMHFTEENFTKTVNIFTNNSMVNPTSAHYVITQKEVNNLDGGQVLRVVPENLRAWHAGTSAWGNDTSLNYVSIGIEHVNLGFNGNVSLPELNRTYFPYDPDEIKASGMISSGIVKQYGILPQHVIGHEDVQPTWKPDPGPLFPWGKLYKDYGVGAWLDDDEMTVDEIVKKYNPPRPFPQNLDRDVLLAMLYNYGWRSAGDDSRVILAFKKHFSANQYPAYCDEIIRLEDMFWAWALEAKYVTSTPTTATPATGSTVSGSACADAVPDCLQYNLNECKNSIYKPMMCKYCKVTNMQFMQRSNM</sequence>
<organism evidence="1 2">
    <name type="scientific">Panagrolaimus sp. PS1159</name>
    <dbReference type="NCBI Taxonomy" id="55785"/>
    <lineage>
        <taxon>Eukaryota</taxon>
        <taxon>Metazoa</taxon>
        <taxon>Ecdysozoa</taxon>
        <taxon>Nematoda</taxon>
        <taxon>Chromadorea</taxon>
        <taxon>Rhabditida</taxon>
        <taxon>Tylenchina</taxon>
        <taxon>Panagrolaimomorpha</taxon>
        <taxon>Panagrolaimoidea</taxon>
        <taxon>Panagrolaimidae</taxon>
        <taxon>Panagrolaimus</taxon>
    </lineage>
</organism>
<dbReference type="Proteomes" id="UP000887580">
    <property type="component" value="Unplaced"/>
</dbReference>
<evidence type="ECO:0000313" key="1">
    <source>
        <dbReference type="Proteomes" id="UP000887580"/>
    </source>
</evidence>
<protein>
    <submittedName>
        <fullName evidence="2">N-acetylmuramoyl-L-alanine amidase</fullName>
    </submittedName>
</protein>
<name>A0AC35G7C6_9BILA</name>
<proteinExistence type="predicted"/>
<dbReference type="WBParaSite" id="PS1159_v2.g24511.t2">
    <property type="protein sequence ID" value="PS1159_v2.g24511.t2"/>
    <property type="gene ID" value="PS1159_v2.g24511"/>
</dbReference>
<evidence type="ECO:0000313" key="2">
    <source>
        <dbReference type="WBParaSite" id="PS1159_v2.g24511.t2"/>
    </source>
</evidence>
<accession>A0AC35G7C6</accession>